<gene>
    <name evidence="1" type="ORF">Tdes44962_MAKER09928</name>
</gene>
<reference evidence="1 2" key="2">
    <citation type="journal article" date="2021" name="Curr. Genet.">
        <title>Genetic response to nitrogen starvation in the aggressive Eucalyptus foliar pathogen Teratosphaeria destructans.</title>
        <authorList>
            <person name="Havenga M."/>
            <person name="Wingfield B.D."/>
            <person name="Wingfield M.J."/>
            <person name="Dreyer L.L."/>
            <person name="Roets F."/>
            <person name="Aylward J."/>
        </authorList>
    </citation>
    <scope>NUCLEOTIDE SEQUENCE [LARGE SCALE GENOMIC DNA]</scope>
    <source>
        <strain evidence="1">CMW44962</strain>
    </source>
</reference>
<organism evidence="1 2">
    <name type="scientific">Teratosphaeria destructans</name>
    <dbReference type="NCBI Taxonomy" id="418781"/>
    <lineage>
        <taxon>Eukaryota</taxon>
        <taxon>Fungi</taxon>
        <taxon>Dikarya</taxon>
        <taxon>Ascomycota</taxon>
        <taxon>Pezizomycotina</taxon>
        <taxon>Dothideomycetes</taxon>
        <taxon>Dothideomycetidae</taxon>
        <taxon>Mycosphaerellales</taxon>
        <taxon>Teratosphaeriaceae</taxon>
        <taxon>Teratosphaeria</taxon>
    </lineage>
</organism>
<dbReference type="AlphaFoldDB" id="A0A9W7SQP3"/>
<evidence type="ECO:0000313" key="2">
    <source>
        <dbReference type="Proteomes" id="UP001138500"/>
    </source>
</evidence>
<proteinExistence type="predicted"/>
<keyword evidence="2" id="KW-1185">Reference proteome</keyword>
<dbReference type="Proteomes" id="UP001138500">
    <property type="component" value="Unassembled WGS sequence"/>
</dbReference>
<sequence>MVVVFQVERDEGALADHGPAGGVGDGVVLQLVFLVGEGLVELQGDGEGDYLIKGRGEGVWYMVTFAVAFAVAVEGAGDGVRDEERGGEERGVEAHRLGFLLT</sequence>
<dbReference type="EMBL" id="RIBY02001946">
    <property type="protein sequence ID" value="KAH9826841.1"/>
    <property type="molecule type" value="Genomic_DNA"/>
</dbReference>
<reference evidence="1 2" key="1">
    <citation type="journal article" date="2018" name="IMA Fungus">
        <title>IMA Genome-F 10: Nine draft genome sequences of Claviceps purpurea s.lat., including C. arundinis, C. humidiphila, and C. cf. spartinae, pseudomolecules for the pitch canker pathogen Fusarium circinatum, draft genome of Davidsoniella eucalypti, Grosmannia galeiformis, Quambalaria eucalypti, and Teratosphaeria destructans.</title>
        <authorList>
            <person name="Wingfield B.D."/>
            <person name="Liu M."/>
            <person name="Nguyen H.D."/>
            <person name="Lane F.A."/>
            <person name="Morgan S.W."/>
            <person name="De Vos L."/>
            <person name="Wilken P.M."/>
            <person name="Duong T.A."/>
            <person name="Aylward J."/>
            <person name="Coetzee M.P."/>
            <person name="Dadej K."/>
            <person name="De Beer Z.W."/>
            <person name="Findlay W."/>
            <person name="Havenga M."/>
            <person name="Kolarik M."/>
            <person name="Menzies J.G."/>
            <person name="Naidoo K."/>
            <person name="Pochopski O."/>
            <person name="Shoukouhi P."/>
            <person name="Santana Q.C."/>
            <person name="Seifert K.A."/>
            <person name="Soal N."/>
            <person name="Steenkamp E.T."/>
            <person name="Tatham C.T."/>
            <person name="van der Nest M.A."/>
            <person name="Wingfield M.J."/>
        </authorList>
    </citation>
    <scope>NUCLEOTIDE SEQUENCE [LARGE SCALE GENOMIC DNA]</scope>
    <source>
        <strain evidence="1">CMW44962</strain>
    </source>
</reference>
<name>A0A9W7SQP3_9PEZI</name>
<protein>
    <submittedName>
        <fullName evidence="1">Uncharacterized protein</fullName>
    </submittedName>
</protein>
<accession>A0A9W7SQP3</accession>
<comment type="caution">
    <text evidence="1">The sequence shown here is derived from an EMBL/GenBank/DDBJ whole genome shotgun (WGS) entry which is preliminary data.</text>
</comment>
<evidence type="ECO:0000313" key="1">
    <source>
        <dbReference type="EMBL" id="KAH9826841.1"/>
    </source>
</evidence>